<keyword evidence="2" id="KW-1185">Reference proteome</keyword>
<dbReference type="InParanoid" id="A0A665UI46"/>
<evidence type="ECO:0000313" key="2">
    <source>
        <dbReference type="Proteomes" id="UP000472264"/>
    </source>
</evidence>
<organism evidence="1 2">
    <name type="scientific">Echeneis naucrates</name>
    <name type="common">Live sharksucker</name>
    <dbReference type="NCBI Taxonomy" id="173247"/>
    <lineage>
        <taxon>Eukaryota</taxon>
        <taxon>Metazoa</taxon>
        <taxon>Chordata</taxon>
        <taxon>Craniata</taxon>
        <taxon>Vertebrata</taxon>
        <taxon>Euteleostomi</taxon>
        <taxon>Actinopterygii</taxon>
        <taxon>Neopterygii</taxon>
        <taxon>Teleostei</taxon>
        <taxon>Neoteleostei</taxon>
        <taxon>Acanthomorphata</taxon>
        <taxon>Carangaria</taxon>
        <taxon>Carangiformes</taxon>
        <taxon>Echeneidae</taxon>
        <taxon>Echeneis</taxon>
    </lineage>
</organism>
<dbReference type="Proteomes" id="UP000472264">
    <property type="component" value="Chromosome 17"/>
</dbReference>
<reference evidence="1" key="1">
    <citation type="submission" date="2021-04" db="EMBL/GenBank/DDBJ databases">
        <authorList>
            <consortium name="Wellcome Sanger Institute Data Sharing"/>
        </authorList>
    </citation>
    <scope>NUCLEOTIDE SEQUENCE [LARGE SCALE GENOMIC DNA]</scope>
</reference>
<dbReference type="AlphaFoldDB" id="A0A665UI46"/>
<dbReference type="GO" id="GO:0003676">
    <property type="term" value="F:nucleic acid binding"/>
    <property type="evidence" value="ECO:0007669"/>
    <property type="project" value="InterPro"/>
</dbReference>
<name>A0A665UI46_ECHNA</name>
<sequence length="193" mass="22249">MGRSRHCSEEQCTLIKKFKIVQSIIGCSVKMISKSLKWRAKPETRGRKQKTTIKMDHRITRVAKAQPMISSRMIKDSLVLPVSTVTVEDVCVKLIYLQESPAKILYFFFFFFLKALEKQRNILWTDESKNSSFKPQYTVKTLKNSGASIMAWACFTYYGVGPIYLIPGIMDQFGYVDNTSNYLNNPLLMTDKM</sequence>
<protein>
    <submittedName>
        <fullName evidence="1">Uncharacterized protein</fullName>
    </submittedName>
</protein>
<dbReference type="InterPro" id="IPR036397">
    <property type="entry name" value="RNaseH_sf"/>
</dbReference>
<proteinExistence type="predicted"/>
<dbReference type="OMA" id="GASIMAW"/>
<dbReference type="Ensembl" id="ENSENLT00000019733.1">
    <property type="protein sequence ID" value="ENSENLP00000019025.1"/>
    <property type="gene ID" value="ENSENLG00000008743.1"/>
</dbReference>
<evidence type="ECO:0000313" key="1">
    <source>
        <dbReference type="Ensembl" id="ENSENLP00000019025.1"/>
    </source>
</evidence>
<accession>A0A665UI46</accession>
<reference evidence="1" key="2">
    <citation type="submission" date="2025-08" db="UniProtKB">
        <authorList>
            <consortium name="Ensembl"/>
        </authorList>
    </citation>
    <scope>IDENTIFICATION</scope>
</reference>
<dbReference type="Gene3D" id="3.30.420.10">
    <property type="entry name" value="Ribonuclease H-like superfamily/Ribonuclease H"/>
    <property type="match status" value="1"/>
</dbReference>
<reference evidence="1" key="3">
    <citation type="submission" date="2025-09" db="UniProtKB">
        <authorList>
            <consortium name="Ensembl"/>
        </authorList>
    </citation>
    <scope>IDENTIFICATION</scope>
</reference>